<evidence type="ECO:0008006" key="2">
    <source>
        <dbReference type="Google" id="ProtNLM"/>
    </source>
</evidence>
<dbReference type="InterPro" id="IPR037175">
    <property type="entry name" value="KFase_sf"/>
</dbReference>
<dbReference type="InterPro" id="IPR007325">
    <property type="entry name" value="KFase/CYL"/>
</dbReference>
<accession>A0A1B2DEP0</accession>
<reference evidence="1" key="1">
    <citation type="submission" date="2016-08" db="EMBL/GenBank/DDBJ databases">
        <title>Complete Genome Seqeunce of Paenibacillus sp. BIHB 4019 from tea rhizoplane.</title>
        <authorList>
            <person name="Thakur R."/>
            <person name="Swarnkar M.K."/>
            <person name="Gulati A."/>
        </authorList>
    </citation>
    <scope>NUCLEOTIDE SEQUENCE [LARGE SCALE GENOMIC DNA]</scope>
    <source>
        <strain evidence="1">BIHB4019</strain>
    </source>
</reference>
<dbReference type="EMBL" id="CP016808">
    <property type="protein sequence ID" value="ANY66174.1"/>
    <property type="molecule type" value="Genomic_DNA"/>
</dbReference>
<dbReference type="PANTHER" id="PTHR31118">
    <property type="entry name" value="CYCLASE-LIKE PROTEIN 2"/>
    <property type="match status" value="1"/>
</dbReference>
<organism evidence="1">
    <name type="scientific">Paenibacillus sp. BIHB 4019</name>
    <dbReference type="NCBI Taxonomy" id="1870819"/>
    <lineage>
        <taxon>Bacteria</taxon>
        <taxon>Bacillati</taxon>
        <taxon>Bacillota</taxon>
        <taxon>Bacilli</taxon>
        <taxon>Bacillales</taxon>
        <taxon>Paenibacillaceae</taxon>
        <taxon>Paenibacillus</taxon>
    </lineage>
</organism>
<dbReference type="Gene3D" id="3.50.30.50">
    <property type="entry name" value="Putative cyclase"/>
    <property type="match status" value="1"/>
</dbReference>
<dbReference type="GO" id="GO:0019441">
    <property type="term" value="P:L-tryptophan catabolic process to kynurenine"/>
    <property type="evidence" value="ECO:0007669"/>
    <property type="project" value="InterPro"/>
</dbReference>
<dbReference type="GO" id="GO:0004061">
    <property type="term" value="F:arylformamidase activity"/>
    <property type="evidence" value="ECO:0007669"/>
    <property type="project" value="InterPro"/>
</dbReference>
<protein>
    <recommendedName>
        <fullName evidence="2">Cyclase</fullName>
    </recommendedName>
</protein>
<dbReference type="AlphaFoldDB" id="A0A1B2DEP0"/>
<name>A0A1B2DEP0_9BACL</name>
<dbReference type="RefSeq" id="WP_099517544.1">
    <property type="nucleotide sequence ID" value="NZ_CP016808.1"/>
</dbReference>
<dbReference type="Pfam" id="PF04199">
    <property type="entry name" value="Cyclase"/>
    <property type="match status" value="1"/>
</dbReference>
<evidence type="ECO:0000313" key="1">
    <source>
        <dbReference type="EMBL" id="ANY66174.1"/>
    </source>
</evidence>
<gene>
    <name evidence="1" type="ORF">BBD42_06645</name>
</gene>
<proteinExistence type="predicted"/>
<sequence>MKRLLLSYPLSVHTPVYKDNPPVEIVQQFSIQKGDLFNQFMIKTINHSGTHIDGPWHFNPQGKKLSEIPIDNFVFHHVTVLDIPKTDDELITKADLEPFAHQIAGTDLLLIRTGFGKIRASDPARYGNHNPGFSASAANYLMVFDSLRAVGMDFISSASPQHMDEGIAFHQTMLGKDRVDGRFILLIEDMNLNHNLSNVNIVYAVPLFIEGVDSSPATVFAEKRY</sequence>
<dbReference type="PANTHER" id="PTHR31118:SF32">
    <property type="entry name" value="KYNURENINE FORMAMIDASE"/>
    <property type="match status" value="1"/>
</dbReference>
<dbReference type="SUPFAM" id="SSF102198">
    <property type="entry name" value="Putative cyclase"/>
    <property type="match status" value="1"/>
</dbReference>